<dbReference type="Pfam" id="PF26398">
    <property type="entry name" value="Cap2_linker"/>
    <property type="match status" value="1"/>
</dbReference>
<dbReference type="GO" id="GO:0016779">
    <property type="term" value="F:nucleotidyltransferase activity"/>
    <property type="evidence" value="ECO:0007669"/>
    <property type="project" value="UniProtKB-KW"/>
</dbReference>
<protein>
    <submittedName>
        <fullName evidence="3">ThiF family adenylyltransferase</fullName>
    </submittedName>
</protein>
<dbReference type="Pfam" id="PF00899">
    <property type="entry name" value="ThiF"/>
    <property type="match status" value="1"/>
</dbReference>
<dbReference type="InterPro" id="IPR045886">
    <property type="entry name" value="ThiF/MoeB/HesA"/>
</dbReference>
<dbReference type="AlphaFoldDB" id="A0A4P7Y116"/>
<dbReference type="Proteomes" id="UP000297386">
    <property type="component" value="Plasmid p08-4425.1"/>
</dbReference>
<dbReference type="SUPFAM" id="SSF69572">
    <property type="entry name" value="Activating enzymes of the ubiquitin-like proteins"/>
    <property type="match status" value="1"/>
</dbReference>
<sequence>MTTVVQQEPYELQIIFDLINAEPRTQSSNAWMLSKGKIWSLKFTAQLSVPPSHFMPDFSVWHLVLWQEGAHVRIEMYPDKTEGISATFQHQSYNYTVGSQRAWATGNPCLENTPAVFGRDQWGDEPEELTARVSWRLSRLLHWIDAAALGNLAITGDPLELPAFFGQSPFSLLGFIEKPEDLAYWQSLTGKWGYVSSSSLPGARGTRFIREFFDNDERLLRTSEWSPFMRKRTKIKDTVWFMLPALPVIEPWQAPRTWEELNQCIENLGLSLQDLFAGIGHSVRKSPRRRNPGILMLGFPLQDKVGEKPQRIHWLALRLTGISGRMTTRNGFRPTEHNRRAWDREQPLSPEPIKWIRAQNWASDQLRTRGEAGNDIRSKKILIIGAGSLGSVIAENLMRIGVVSLGILDSDHIQVGNLSRHALTMTTVGNNKASALVDHLNRILPDARARSFDCDFPPESEFVKSSLRRYDVIIDCTGADNVLKAMAEFDWQSEKVFVSLAMTWRAEGLFAYAASETTFPVIDATTHFRNSPSPEIDLNDARIEGVGCWHPVFPARADDVHLWAAISIKFISRVVSTPGRVYEYFKQMPDGTIERQPYEY</sequence>
<evidence type="ECO:0000259" key="1">
    <source>
        <dbReference type="Pfam" id="PF00899"/>
    </source>
</evidence>
<evidence type="ECO:0000259" key="2">
    <source>
        <dbReference type="Pfam" id="PF26398"/>
    </source>
</evidence>
<gene>
    <name evidence="3" type="ORF">E5N87_23485</name>
</gene>
<evidence type="ECO:0000313" key="3">
    <source>
        <dbReference type="EMBL" id="QCF79913.1"/>
    </source>
</evidence>
<dbReference type="Gene3D" id="3.40.50.720">
    <property type="entry name" value="NAD(P)-binding Rossmann-like Domain"/>
    <property type="match status" value="1"/>
</dbReference>
<name>A0A4P7Y116_SALET</name>
<accession>A0A4P7Y116</accession>
<reference evidence="3 4" key="1">
    <citation type="submission" date="2019-04" db="EMBL/GenBank/DDBJ databases">
        <title>Complete genome sequences of Canadian Typhimurium and I 1,4,[5],12:i:-.</title>
        <authorList>
            <person name="Schonfeld J."/>
            <person name="Clark C."/>
            <person name="Johnson R."/>
            <person name="Labbe G."/>
            <person name="Liu K."/>
            <person name="Robertson J."/>
            <person name="Nash J.H.E."/>
        </authorList>
    </citation>
    <scope>NUCLEOTIDE SEQUENCE [LARGE SCALE GENOMIC DNA]</scope>
    <source>
        <strain evidence="4">84833166</strain>
        <plasmid evidence="3 4">p08-4425.1</plasmid>
    </source>
</reference>
<keyword evidence="3" id="KW-0548">Nucleotidyltransferase</keyword>
<dbReference type="InterPro" id="IPR035985">
    <property type="entry name" value="Ubiquitin-activating_enz"/>
</dbReference>
<dbReference type="GO" id="GO:0008641">
    <property type="term" value="F:ubiquitin-like modifier activating enzyme activity"/>
    <property type="evidence" value="ECO:0007669"/>
    <property type="project" value="InterPro"/>
</dbReference>
<dbReference type="PANTHER" id="PTHR43267:SF1">
    <property type="entry name" value="TRNA THREONYLCARBAMOYLADENOSINE DEHYDRATASE"/>
    <property type="match status" value="1"/>
</dbReference>
<dbReference type="EMBL" id="CP039559">
    <property type="protein sequence ID" value="QCF79913.1"/>
    <property type="molecule type" value="Genomic_DNA"/>
</dbReference>
<keyword evidence="3" id="KW-0614">Plasmid</keyword>
<dbReference type="InterPro" id="IPR000594">
    <property type="entry name" value="ThiF_NAD_FAD-bd"/>
</dbReference>
<keyword evidence="3" id="KW-0808">Transferase</keyword>
<dbReference type="InterPro" id="IPR058964">
    <property type="entry name" value="Cap2_linker"/>
</dbReference>
<dbReference type="GO" id="GO:0061504">
    <property type="term" value="P:cyclic threonylcarbamoyladenosine biosynthetic process"/>
    <property type="evidence" value="ECO:0007669"/>
    <property type="project" value="TreeGrafter"/>
</dbReference>
<dbReference type="PANTHER" id="PTHR43267">
    <property type="entry name" value="TRNA THREONYLCARBAMOYLADENOSINE DEHYDRATASE"/>
    <property type="match status" value="1"/>
</dbReference>
<feature type="domain" description="THIF-type NAD/FAD binding fold" evidence="1">
    <location>
        <begin position="370"/>
        <end position="477"/>
    </location>
</feature>
<evidence type="ECO:0000313" key="4">
    <source>
        <dbReference type="Proteomes" id="UP000297386"/>
    </source>
</evidence>
<dbReference type="GO" id="GO:0061503">
    <property type="term" value="F:tRNA threonylcarbamoyladenosine dehydratase"/>
    <property type="evidence" value="ECO:0007669"/>
    <property type="project" value="TreeGrafter"/>
</dbReference>
<geneLocation type="plasmid" evidence="3 4">
    <name>p08-4425.1</name>
</geneLocation>
<feature type="domain" description="Cap2 central linker" evidence="2">
    <location>
        <begin position="150"/>
        <end position="361"/>
    </location>
</feature>
<organism evidence="3 4">
    <name type="scientific">Salmonella enterica subsp. enterica serovar 1,4,[5],12:i:-</name>
    <dbReference type="NCBI Taxonomy" id="2583588"/>
    <lineage>
        <taxon>Bacteria</taxon>
        <taxon>Pseudomonadati</taxon>
        <taxon>Pseudomonadota</taxon>
        <taxon>Gammaproteobacteria</taxon>
        <taxon>Enterobacterales</taxon>
        <taxon>Enterobacteriaceae</taxon>
        <taxon>Salmonella</taxon>
    </lineage>
</organism>
<proteinExistence type="predicted"/>
<dbReference type="CDD" id="cd01483">
    <property type="entry name" value="E1_enzyme_family"/>
    <property type="match status" value="1"/>
</dbReference>
<dbReference type="RefSeq" id="WP_053265774.1">
    <property type="nucleotide sequence ID" value="NZ_CP039559.1"/>
</dbReference>